<keyword evidence="2" id="KW-1185">Reference proteome</keyword>
<evidence type="ECO:0000313" key="2">
    <source>
        <dbReference type="Proteomes" id="UP000828941"/>
    </source>
</evidence>
<proteinExistence type="predicted"/>
<protein>
    <submittedName>
        <fullName evidence="1">Uncharacterized protein</fullName>
    </submittedName>
</protein>
<sequence length="470" mass="52699">MAKPLLFLLSLCVLLLMVSDCLALRRHRNRLQGRQRPQLEECQLDKLEALEPDYRIESEGGVTESWNHDHKLLRCAGVTLIRRTIKPKGLVLPSYTNAPQMLYFVRGNRKNINNLMNLRLQTLILYVFCKCIGRAIQGMTIFPSCPESFEEPGREQHQKVHEVGAGDIIAIPAGIGYWFYNDGNTPLIVVILLDTSNGANQLDRNPRRFYLAGNPEDEHGHVQGREGSGRNVLSGIDENLLAEIYGVRLETVRKIRGADDPRKNIVIVEEGMDVVRPEAAGHGENGLEETICTLRVRENVGSPARADIYTPHAGRIATLNSVKLPILADLQLSAERGVLYKDGVYVPHWNLNSHSVVYVTGGRGRVQVVDNKGKSVFEREVEEGQVVVIPQSFVVVKHATGEQGFEWIAFKTAENAMINPLVGRDSAIGVLPLDVIMNMYQVSREEAQRIKEARDHTFLFSLPSQYQIWA</sequence>
<reference evidence="1 2" key="1">
    <citation type="journal article" date="2022" name="DNA Res.">
        <title>Chromosomal-level genome assembly of the orchid tree Bauhinia variegata (Leguminosae; Cercidoideae) supports the allotetraploid origin hypothesis of Bauhinia.</title>
        <authorList>
            <person name="Zhong Y."/>
            <person name="Chen Y."/>
            <person name="Zheng D."/>
            <person name="Pang J."/>
            <person name="Liu Y."/>
            <person name="Luo S."/>
            <person name="Meng S."/>
            <person name="Qian L."/>
            <person name="Wei D."/>
            <person name="Dai S."/>
            <person name="Zhou R."/>
        </authorList>
    </citation>
    <scope>NUCLEOTIDE SEQUENCE [LARGE SCALE GENOMIC DNA]</scope>
    <source>
        <strain evidence="1">BV-YZ2020</strain>
    </source>
</reference>
<name>A0ACB9KVF5_BAUVA</name>
<gene>
    <name evidence="1" type="ORF">L6164_034412</name>
</gene>
<dbReference type="EMBL" id="CM039438">
    <property type="protein sequence ID" value="KAI4301096.1"/>
    <property type="molecule type" value="Genomic_DNA"/>
</dbReference>
<accession>A0ACB9KVF5</accession>
<dbReference type="Proteomes" id="UP000828941">
    <property type="component" value="Chromosome 13"/>
</dbReference>
<evidence type="ECO:0000313" key="1">
    <source>
        <dbReference type="EMBL" id="KAI4301096.1"/>
    </source>
</evidence>
<comment type="caution">
    <text evidence="1">The sequence shown here is derived from an EMBL/GenBank/DDBJ whole genome shotgun (WGS) entry which is preliminary data.</text>
</comment>
<organism evidence="1 2">
    <name type="scientific">Bauhinia variegata</name>
    <name type="common">Purple orchid tree</name>
    <name type="synonym">Phanera variegata</name>
    <dbReference type="NCBI Taxonomy" id="167791"/>
    <lineage>
        <taxon>Eukaryota</taxon>
        <taxon>Viridiplantae</taxon>
        <taxon>Streptophyta</taxon>
        <taxon>Embryophyta</taxon>
        <taxon>Tracheophyta</taxon>
        <taxon>Spermatophyta</taxon>
        <taxon>Magnoliopsida</taxon>
        <taxon>eudicotyledons</taxon>
        <taxon>Gunneridae</taxon>
        <taxon>Pentapetalae</taxon>
        <taxon>rosids</taxon>
        <taxon>fabids</taxon>
        <taxon>Fabales</taxon>
        <taxon>Fabaceae</taxon>
        <taxon>Cercidoideae</taxon>
        <taxon>Cercideae</taxon>
        <taxon>Bauhiniinae</taxon>
        <taxon>Bauhinia</taxon>
    </lineage>
</organism>